<proteinExistence type="predicted"/>
<evidence type="ECO:0000313" key="2">
    <source>
        <dbReference type="Proteomes" id="UP001360560"/>
    </source>
</evidence>
<reference evidence="1 2" key="1">
    <citation type="journal article" date="2023" name="Elife">
        <title>Identification of key yeast species and microbe-microbe interactions impacting larval growth of Drosophila in the wild.</title>
        <authorList>
            <person name="Mure A."/>
            <person name="Sugiura Y."/>
            <person name="Maeda R."/>
            <person name="Honda K."/>
            <person name="Sakurai N."/>
            <person name="Takahashi Y."/>
            <person name="Watada M."/>
            <person name="Katoh T."/>
            <person name="Gotoh A."/>
            <person name="Gotoh Y."/>
            <person name="Taniguchi I."/>
            <person name="Nakamura K."/>
            <person name="Hayashi T."/>
            <person name="Katayama T."/>
            <person name="Uemura T."/>
            <person name="Hattori Y."/>
        </authorList>
    </citation>
    <scope>NUCLEOTIDE SEQUENCE [LARGE SCALE GENOMIC DNA]</scope>
    <source>
        <strain evidence="1 2">SC-9</strain>
    </source>
</reference>
<dbReference type="EMBL" id="BTFZ01000011">
    <property type="protein sequence ID" value="GMM36077.1"/>
    <property type="molecule type" value="Genomic_DNA"/>
</dbReference>
<name>A0AAV5QNA4_9ASCO</name>
<keyword evidence="2" id="KW-1185">Reference proteome</keyword>
<gene>
    <name evidence="1" type="ORF">DASC09_034020</name>
</gene>
<comment type="caution">
    <text evidence="1">The sequence shown here is derived from an EMBL/GenBank/DDBJ whole genome shotgun (WGS) entry which is preliminary data.</text>
</comment>
<dbReference type="RefSeq" id="XP_064853073.1">
    <property type="nucleotide sequence ID" value="XM_064997001.1"/>
</dbReference>
<organism evidence="1 2">
    <name type="scientific">Saccharomycopsis crataegensis</name>
    <dbReference type="NCBI Taxonomy" id="43959"/>
    <lineage>
        <taxon>Eukaryota</taxon>
        <taxon>Fungi</taxon>
        <taxon>Dikarya</taxon>
        <taxon>Ascomycota</taxon>
        <taxon>Saccharomycotina</taxon>
        <taxon>Saccharomycetes</taxon>
        <taxon>Saccharomycopsidaceae</taxon>
        <taxon>Saccharomycopsis</taxon>
    </lineage>
</organism>
<accession>A0AAV5QNA4</accession>
<dbReference type="GeneID" id="90074052"/>
<evidence type="ECO:0000313" key="1">
    <source>
        <dbReference type="EMBL" id="GMM36077.1"/>
    </source>
</evidence>
<dbReference type="AlphaFoldDB" id="A0AAV5QNA4"/>
<dbReference type="Proteomes" id="UP001360560">
    <property type="component" value="Unassembled WGS sequence"/>
</dbReference>
<sequence>MFTSLLQNNSRIQRYMCTFTRAALPRKIIQNIFAPANDIRQFSILKPLASNFYDFLISNPESLSKRTSRRTIVEIDDCSKYQRVSNENDQQRIEDSGNTGDSIDLQKSLQNGIRTIGKSPSSWTNAKIEYNEIGSLLEHPGRSMTSRAFGKLRSFPHRNLTTREIIDAKNRARIIGLLDFDEINDKSYIKEHYDNRFETPEFGAVEESDIKLEISEVRDRIKTWLSSEYRLSEDNTETNRMIEKTMDSLTSFDFNIGNTITTSEKLVMLGKSMYDLSVSRYLLDHKANSRIPKTRRYDFRFPEYNKIYDLSLINRYDFNHSKDKEDDFVGGLIMLDSSNSRLFNEFLTLNHLTRSKISSKMFMPNPLRKNSKWILKFKPNVTSYLKNVKILRNSVHYTPRFLRHYKFGKGNLHKTKKLITLKKYHKYQRRAKLDNIIDSNCNLFFMLIGLVKMACGDKKAYKFVVEKLLKSENGILELSLKNK</sequence>
<protein>
    <submittedName>
        <fullName evidence="1">Uncharacterized protein</fullName>
    </submittedName>
</protein>